<dbReference type="GO" id="GO:0016853">
    <property type="term" value="F:isomerase activity"/>
    <property type="evidence" value="ECO:0007669"/>
    <property type="project" value="UniProtKB-KW"/>
</dbReference>
<dbReference type="InterPro" id="IPR033954">
    <property type="entry name" value="DiS-bond_Isoase_DsbC/G"/>
</dbReference>
<feature type="domain" description="Thioredoxin-like fold" evidence="10">
    <location>
        <begin position="130"/>
        <end position="250"/>
    </location>
</feature>
<organism evidence="11 12">
    <name type="scientific">Burkholderia cepacia GG4</name>
    <dbReference type="NCBI Taxonomy" id="1009846"/>
    <lineage>
        <taxon>Bacteria</taxon>
        <taxon>Pseudomonadati</taxon>
        <taxon>Pseudomonadota</taxon>
        <taxon>Betaproteobacteria</taxon>
        <taxon>Burkholderiales</taxon>
        <taxon>Burkholderiaceae</taxon>
        <taxon>Burkholderia</taxon>
        <taxon>Burkholderia cepacia complex</taxon>
    </lineage>
</organism>
<protein>
    <recommendedName>
        <fullName evidence="7">Thiol:disulfide interchange protein</fullName>
    </recommendedName>
</protein>
<evidence type="ECO:0000256" key="6">
    <source>
        <dbReference type="ARBA" id="ARBA00023284"/>
    </source>
</evidence>
<evidence type="ECO:0000313" key="11">
    <source>
        <dbReference type="EMBL" id="AFQ49870.1"/>
    </source>
</evidence>
<dbReference type="Proteomes" id="UP000032866">
    <property type="component" value="Chromosome 2"/>
</dbReference>
<dbReference type="InterPro" id="IPR012336">
    <property type="entry name" value="Thioredoxin-like_fold"/>
</dbReference>
<evidence type="ECO:0000256" key="4">
    <source>
        <dbReference type="ARBA" id="ARBA00022764"/>
    </source>
</evidence>
<evidence type="ECO:0000256" key="2">
    <source>
        <dbReference type="ARBA" id="ARBA00009813"/>
    </source>
</evidence>
<dbReference type="GO" id="GO:0042597">
    <property type="term" value="C:periplasmic space"/>
    <property type="evidence" value="ECO:0007669"/>
    <property type="project" value="UniProtKB-SubCell"/>
</dbReference>
<reference evidence="11 12" key="1">
    <citation type="journal article" date="2012" name="J. Bacteriol.">
        <title>Complete Genome Sequence of Burkholderia sp. Strain GG4, a Betaproteobacterium That Reduces 3-Oxo-N-Acylhomoserine Lactones and Produces Different N-Acylhomoserine Lactones.</title>
        <authorList>
            <person name="Hong K.W."/>
            <person name="Koh C.L."/>
            <person name="Sam C.K."/>
            <person name="Yin W.F."/>
            <person name="Chan K.G."/>
        </authorList>
    </citation>
    <scope>NUCLEOTIDE SEQUENCE [LARGE SCALE GENOMIC DNA]</scope>
    <source>
        <strain evidence="11 12">GG4</strain>
    </source>
</reference>
<dbReference type="Pfam" id="PF10411">
    <property type="entry name" value="DsbC_N"/>
    <property type="match status" value="1"/>
</dbReference>
<evidence type="ECO:0000256" key="1">
    <source>
        <dbReference type="ARBA" id="ARBA00004418"/>
    </source>
</evidence>
<comment type="function">
    <text evidence="7">Required for disulfide bond formation in some periplasmic proteins. Acts by transferring its disulfide bond to other proteins and is reduced in the process.</text>
</comment>
<dbReference type="InterPro" id="IPR009094">
    <property type="entry name" value="DiS-bond_isomerase_DsbC/G_N_sf"/>
</dbReference>
<evidence type="ECO:0000259" key="9">
    <source>
        <dbReference type="Pfam" id="PF10411"/>
    </source>
</evidence>
<evidence type="ECO:0000256" key="8">
    <source>
        <dbReference type="SAM" id="Phobius"/>
    </source>
</evidence>
<keyword evidence="6 7" id="KW-0676">Redox-active center</keyword>
<keyword evidence="8" id="KW-1133">Transmembrane helix</keyword>
<proteinExistence type="inferred from homology"/>
<evidence type="ECO:0000256" key="5">
    <source>
        <dbReference type="ARBA" id="ARBA00023157"/>
    </source>
</evidence>
<dbReference type="Pfam" id="PF13098">
    <property type="entry name" value="Thioredoxin_2"/>
    <property type="match status" value="1"/>
</dbReference>
<sequence length="255" mass="28665">MTVRHPPKLQLLRTMPNNLRLYAAPLLTIVLATVHVNAVAVQEEENLRRILQIKIPELKIETVAPSEINGLYEITADSRIFYSNPSGSHIIIGNIFDTISQENLTEIRFNKINNININDLPFQHAIKIKNGTGARVIATFFDPNCSFCKKMSPELNKIPNSTIYIFLYPILSADSVIKSGMILCADNRSLAWRQWIQKGKITAPRRACQPAITNELLSLGKKLNIKGTPTTFLPSGERTAGFISRKDLTEKIDRK</sequence>
<keyword evidence="5" id="KW-1015">Disulfide bond</keyword>
<dbReference type="Gene3D" id="3.40.30.10">
    <property type="entry name" value="Glutaredoxin"/>
    <property type="match status" value="1"/>
</dbReference>
<evidence type="ECO:0000256" key="7">
    <source>
        <dbReference type="RuleBase" id="RU364038"/>
    </source>
</evidence>
<dbReference type="PANTHER" id="PTHR35272">
    <property type="entry name" value="THIOL:DISULFIDE INTERCHANGE PROTEIN DSBC-RELATED"/>
    <property type="match status" value="1"/>
</dbReference>
<dbReference type="EMBL" id="CP003775">
    <property type="protein sequence ID" value="AFQ49870.1"/>
    <property type="molecule type" value="Genomic_DNA"/>
</dbReference>
<dbReference type="RefSeq" id="WP_014898646.1">
    <property type="nucleotide sequence ID" value="NC_018514.1"/>
</dbReference>
<dbReference type="InterPro" id="IPR018950">
    <property type="entry name" value="DiS-bond_isomerase_DsbC/G_N"/>
</dbReference>
<dbReference type="KEGG" id="bct:GEM_3479"/>
<dbReference type="PANTHER" id="PTHR35272:SF3">
    <property type="entry name" value="THIOL:DISULFIDE INTERCHANGE PROTEIN DSBC"/>
    <property type="match status" value="1"/>
</dbReference>
<evidence type="ECO:0000259" key="10">
    <source>
        <dbReference type="Pfam" id="PF13098"/>
    </source>
</evidence>
<dbReference type="InterPro" id="IPR036249">
    <property type="entry name" value="Thioredoxin-like_sf"/>
</dbReference>
<keyword evidence="8" id="KW-0472">Membrane</keyword>
<evidence type="ECO:0000256" key="3">
    <source>
        <dbReference type="ARBA" id="ARBA00022729"/>
    </source>
</evidence>
<comment type="similarity">
    <text evidence="2 7">Belongs to the thioredoxin family. DsbC subfamily.</text>
</comment>
<dbReference type="InterPro" id="IPR051470">
    <property type="entry name" value="Thiol:disulfide_interchange"/>
</dbReference>
<feature type="domain" description="Disulphide bond isomerase DsbC/G N-terminal" evidence="9">
    <location>
        <begin position="40"/>
        <end position="106"/>
    </location>
</feature>
<keyword evidence="11" id="KW-0413">Isomerase</keyword>
<dbReference type="Gene3D" id="3.10.450.70">
    <property type="entry name" value="Disulphide bond isomerase, DsbC/G, N-terminal"/>
    <property type="match status" value="1"/>
</dbReference>
<accession>A0A9W3PAU9</accession>
<dbReference type="SUPFAM" id="SSF54423">
    <property type="entry name" value="DsbC/DsbG N-terminal domain-like"/>
    <property type="match status" value="1"/>
</dbReference>
<comment type="subcellular location">
    <subcellularLocation>
        <location evidence="1 7">Periplasm</location>
    </subcellularLocation>
</comment>
<dbReference type="SUPFAM" id="SSF52833">
    <property type="entry name" value="Thioredoxin-like"/>
    <property type="match status" value="1"/>
</dbReference>
<keyword evidence="3 7" id="KW-0732">Signal</keyword>
<keyword evidence="4 7" id="KW-0574">Periplasm</keyword>
<name>A0A9W3PAU9_BURCE</name>
<feature type="transmembrane region" description="Helical" evidence="8">
    <location>
        <begin position="21"/>
        <end position="41"/>
    </location>
</feature>
<gene>
    <name evidence="11" type="ORF">GEM_3479</name>
</gene>
<dbReference type="CDD" id="cd03020">
    <property type="entry name" value="DsbA_DsbC_DsbG"/>
    <property type="match status" value="1"/>
</dbReference>
<dbReference type="AlphaFoldDB" id="A0A9W3PAU9"/>
<evidence type="ECO:0000313" key="12">
    <source>
        <dbReference type="Proteomes" id="UP000032866"/>
    </source>
</evidence>
<keyword evidence="8" id="KW-0812">Transmembrane</keyword>